<dbReference type="Proteomes" id="UP000797356">
    <property type="component" value="Chromosome 3"/>
</dbReference>
<feature type="region of interest" description="Disordered" evidence="7">
    <location>
        <begin position="1"/>
        <end position="40"/>
    </location>
</feature>
<evidence type="ECO:0000259" key="8">
    <source>
        <dbReference type="PROSITE" id="PS51519"/>
    </source>
</evidence>
<proteinExistence type="predicted"/>
<evidence type="ECO:0000313" key="9">
    <source>
        <dbReference type="EMBL" id="KAG1334919.1"/>
    </source>
</evidence>
<dbReference type="InterPro" id="IPR044607">
    <property type="entry name" value="RKD-like"/>
</dbReference>
<dbReference type="EMBL" id="CM017874">
    <property type="protein sequence ID" value="KAG1334919.1"/>
    <property type="molecule type" value="Genomic_DNA"/>
</dbReference>
<comment type="caution">
    <text evidence="9">The sequence shown here is derived from an EMBL/GenBank/DDBJ whole genome shotgun (WGS) entry which is preliminary data.</text>
</comment>
<keyword evidence="10" id="KW-1185">Reference proteome</keyword>
<dbReference type="PROSITE" id="PS51519">
    <property type="entry name" value="RWP_RK"/>
    <property type="match status" value="2"/>
</dbReference>
<evidence type="ECO:0000313" key="10">
    <source>
        <dbReference type="Proteomes" id="UP000797356"/>
    </source>
</evidence>
<dbReference type="OrthoDB" id="6270329at2759"/>
<dbReference type="InterPro" id="IPR003035">
    <property type="entry name" value="RWP-RK_dom"/>
</dbReference>
<dbReference type="GO" id="GO:0003677">
    <property type="term" value="F:DNA binding"/>
    <property type="evidence" value="ECO:0007669"/>
    <property type="project" value="UniProtKB-KW"/>
</dbReference>
<keyword evidence="5" id="KW-0804">Transcription</keyword>
<keyword evidence="4" id="KW-0238">DNA-binding</keyword>
<reference evidence="9" key="2">
    <citation type="submission" date="2019-07" db="EMBL/GenBank/DDBJ databases">
        <authorList>
            <person name="Yang Y."/>
            <person name="Bocs S."/>
            <person name="Baudouin L."/>
        </authorList>
    </citation>
    <scope>NUCLEOTIDE SEQUENCE</scope>
    <source>
        <tissue evidence="9">Spear leaf of Hainan Tall coconut</tissue>
    </source>
</reference>
<evidence type="ECO:0000256" key="2">
    <source>
        <dbReference type="ARBA" id="ARBA00023015"/>
    </source>
</evidence>
<reference evidence="9" key="1">
    <citation type="journal article" date="2017" name="Gigascience">
        <title>The genome draft of coconut (Cocos nucifera).</title>
        <authorList>
            <person name="Xiao Y."/>
            <person name="Xu P."/>
            <person name="Fan H."/>
            <person name="Baudouin L."/>
            <person name="Xia W."/>
            <person name="Bocs S."/>
            <person name="Xu J."/>
            <person name="Li Q."/>
            <person name="Guo A."/>
            <person name="Zhou L."/>
            <person name="Li J."/>
            <person name="Wu Y."/>
            <person name="Ma Z."/>
            <person name="Armero A."/>
            <person name="Issali A.E."/>
            <person name="Liu N."/>
            <person name="Peng M."/>
            <person name="Yang Y."/>
        </authorList>
    </citation>
    <scope>NUCLEOTIDE SEQUENCE</scope>
    <source>
        <tissue evidence="9">Spear leaf of Hainan Tall coconut</tissue>
    </source>
</reference>
<protein>
    <recommendedName>
        <fullName evidence="8">RWP-RK domain-containing protein</fullName>
    </recommendedName>
</protein>
<evidence type="ECO:0000256" key="7">
    <source>
        <dbReference type="SAM" id="MobiDB-lite"/>
    </source>
</evidence>
<feature type="compositionally biased region" description="Basic and acidic residues" evidence="7">
    <location>
        <begin position="292"/>
        <end position="317"/>
    </location>
</feature>
<feature type="domain" description="RWP-RK" evidence="8">
    <location>
        <begin position="101"/>
        <end position="185"/>
    </location>
</feature>
<feature type="region of interest" description="Disordered" evidence="7">
    <location>
        <begin position="82"/>
        <end position="117"/>
    </location>
</feature>
<feature type="domain" description="RWP-RK" evidence="8">
    <location>
        <begin position="23"/>
        <end position="108"/>
    </location>
</feature>
<accession>A0A8K0MZ00</accession>
<feature type="region of interest" description="Disordered" evidence="7">
    <location>
        <begin position="292"/>
        <end position="318"/>
    </location>
</feature>
<name>A0A8K0MZ00_COCNU</name>
<dbReference type="AlphaFoldDB" id="A0A8K0MZ00"/>
<sequence>MTSASQSENPQQQQQIHRQLHPGGSATPSPVAAPPPPSGKLSFEEISKYFSLPIAEAASNLGVCTSALKRICRENGIIRWPYRKSENPQQQQQIHRQLHPGGSATPSPVAAPPPPSGKLSFEEISKYFSLPIAEAASNLGVCTSALKRICRENGIIRWPYRKFLAGKTVEDIRKDAERERNKELAELPKIANQRTDVSKVMPSSSVGLSSTTFGNQVQNRAPNVMQGALKLQQGVPMAGHVLQSQGHKFSQTNWPNMIQYRGIPTFMDEFKYGFPANGLSSVSVKWWGSGNKEDTERMLPEESGTIKEENKEPHELSNETSRCIVKDDHPDHSTEDVAFVTGPTTSLCSLRRKAVEHGCETLKGGISKGYTSYKLGKRQRLALLQVFKSSLPDQWTDAFS</sequence>
<evidence type="ECO:0000256" key="4">
    <source>
        <dbReference type="ARBA" id="ARBA00023125"/>
    </source>
</evidence>
<keyword evidence="2" id="KW-0805">Transcription regulation</keyword>
<dbReference type="Pfam" id="PF02042">
    <property type="entry name" value="RWP-RK"/>
    <property type="match status" value="2"/>
</dbReference>
<feature type="compositionally biased region" description="Polar residues" evidence="7">
    <location>
        <begin position="1"/>
        <end position="10"/>
    </location>
</feature>
<dbReference type="PANTHER" id="PTHR46373">
    <property type="entry name" value="PROTEIN RKD4"/>
    <property type="match status" value="1"/>
</dbReference>
<gene>
    <name evidence="9" type="ORF">COCNU_03G010380</name>
</gene>
<evidence type="ECO:0000256" key="6">
    <source>
        <dbReference type="ARBA" id="ARBA00023242"/>
    </source>
</evidence>
<evidence type="ECO:0000256" key="5">
    <source>
        <dbReference type="ARBA" id="ARBA00023163"/>
    </source>
</evidence>
<evidence type="ECO:0000256" key="3">
    <source>
        <dbReference type="ARBA" id="ARBA00023054"/>
    </source>
</evidence>
<keyword evidence="3" id="KW-0175">Coiled coil</keyword>
<keyword evidence="6" id="KW-0539">Nucleus</keyword>
<dbReference type="PANTHER" id="PTHR46373:SF9">
    <property type="entry name" value="OS01G0246500 PROTEIN"/>
    <property type="match status" value="1"/>
</dbReference>
<organism evidence="9 10">
    <name type="scientific">Cocos nucifera</name>
    <name type="common">Coconut palm</name>
    <dbReference type="NCBI Taxonomy" id="13894"/>
    <lineage>
        <taxon>Eukaryota</taxon>
        <taxon>Viridiplantae</taxon>
        <taxon>Streptophyta</taxon>
        <taxon>Embryophyta</taxon>
        <taxon>Tracheophyta</taxon>
        <taxon>Spermatophyta</taxon>
        <taxon>Magnoliopsida</taxon>
        <taxon>Liliopsida</taxon>
        <taxon>Arecaceae</taxon>
        <taxon>Arecoideae</taxon>
        <taxon>Cocoseae</taxon>
        <taxon>Attaleinae</taxon>
        <taxon>Cocos</taxon>
    </lineage>
</organism>
<comment type="function">
    <text evidence="1">Putative transcription factor.</text>
</comment>
<evidence type="ECO:0000256" key="1">
    <source>
        <dbReference type="ARBA" id="ARBA00004049"/>
    </source>
</evidence>
<dbReference type="GO" id="GO:0003700">
    <property type="term" value="F:DNA-binding transcription factor activity"/>
    <property type="evidence" value="ECO:0007669"/>
    <property type="project" value="InterPro"/>
</dbReference>